<evidence type="ECO:0000256" key="2">
    <source>
        <dbReference type="ARBA" id="ARBA00022801"/>
    </source>
</evidence>
<dbReference type="GO" id="GO:0004301">
    <property type="term" value="F:epoxide hydrolase activity"/>
    <property type="evidence" value="ECO:0007669"/>
    <property type="project" value="TreeGrafter"/>
</dbReference>
<dbReference type="PANTHER" id="PTHR21661">
    <property type="entry name" value="EPOXIDE HYDROLASE 1-RELATED"/>
    <property type="match status" value="1"/>
</dbReference>
<dbReference type="Proteomes" id="UP000589520">
    <property type="component" value="Unassembled WGS sequence"/>
</dbReference>
<keyword evidence="2" id="KW-0378">Hydrolase</keyword>
<protein>
    <submittedName>
        <fullName evidence="3">Pimeloyl-ACP methyl ester carboxylesterase</fullName>
    </submittedName>
</protein>
<dbReference type="GO" id="GO:0097176">
    <property type="term" value="P:epoxide metabolic process"/>
    <property type="evidence" value="ECO:0007669"/>
    <property type="project" value="TreeGrafter"/>
</dbReference>
<accession>A0A7Y9THY3</accession>
<dbReference type="Gene3D" id="3.40.50.1820">
    <property type="entry name" value="alpha/beta hydrolase"/>
    <property type="match status" value="1"/>
</dbReference>
<proteinExistence type="inferred from homology"/>
<name>A0A7Y9THY3_9BACT</name>
<dbReference type="InterPro" id="IPR029058">
    <property type="entry name" value="AB_hydrolase_fold"/>
</dbReference>
<comment type="similarity">
    <text evidence="1">Belongs to the peptidase S33 family.</text>
</comment>
<dbReference type="AlphaFoldDB" id="A0A7Y9THY3"/>
<comment type="caution">
    <text evidence="3">The sequence shown here is derived from an EMBL/GenBank/DDBJ whole genome shotgun (WGS) entry which is preliminary data.</text>
</comment>
<evidence type="ECO:0000256" key="1">
    <source>
        <dbReference type="ARBA" id="ARBA00010088"/>
    </source>
</evidence>
<dbReference type="SUPFAM" id="SSF53474">
    <property type="entry name" value="alpha/beta-Hydrolases"/>
    <property type="match status" value="1"/>
</dbReference>
<evidence type="ECO:0000313" key="4">
    <source>
        <dbReference type="Proteomes" id="UP000589520"/>
    </source>
</evidence>
<gene>
    <name evidence="3" type="ORF">HDF17_002730</name>
</gene>
<organism evidence="3 4">
    <name type="scientific">Granulicella arctica</name>
    <dbReference type="NCBI Taxonomy" id="940613"/>
    <lineage>
        <taxon>Bacteria</taxon>
        <taxon>Pseudomonadati</taxon>
        <taxon>Acidobacteriota</taxon>
        <taxon>Terriglobia</taxon>
        <taxon>Terriglobales</taxon>
        <taxon>Acidobacteriaceae</taxon>
        <taxon>Granulicella</taxon>
    </lineage>
</organism>
<dbReference type="RefSeq" id="WP_218892166.1">
    <property type="nucleotide sequence ID" value="NZ_JACCCW010000002.1"/>
</dbReference>
<keyword evidence="4" id="KW-1185">Reference proteome</keyword>
<sequence>MSNVTLYWLTETIHSSFRWYYENRKAPLQFGPDDFVKVPCAIVRFPKEDPFPPLEWIERGYNIQRWTEMPRGGHFAAAEEPELLAEDIRAFFRRFREIASPTP</sequence>
<evidence type="ECO:0000313" key="3">
    <source>
        <dbReference type="EMBL" id="NYF80410.1"/>
    </source>
</evidence>
<dbReference type="EMBL" id="JACCCW010000002">
    <property type="protein sequence ID" value="NYF80410.1"/>
    <property type="molecule type" value="Genomic_DNA"/>
</dbReference>
<dbReference type="PANTHER" id="PTHR21661:SF35">
    <property type="entry name" value="EPOXIDE HYDROLASE"/>
    <property type="match status" value="1"/>
</dbReference>
<reference evidence="3 4" key="1">
    <citation type="submission" date="2020-07" db="EMBL/GenBank/DDBJ databases">
        <title>Genomic Encyclopedia of Type Strains, Phase IV (KMG-V): Genome sequencing to study the core and pangenomes of soil and plant-associated prokaryotes.</title>
        <authorList>
            <person name="Whitman W."/>
        </authorList>
    </citation>
    <scope>NUCLEOTIDE SEQUENCE [LARGE SCALE GENOMIC DNA]</scope>
    <source>
        <strain evidence="3 4">X4EP2</strain>
    </source>
</reference>